<keyword evidence="2" id="KW-0472">Membrane</keyword>
<evidence type="ECO:0000256" key="1">
    <source>
        <dbReference type="SAM" id="MobiDB-lite"/>
    </source>
</evidence>
<dbReference type="PANTHER" id="PTHR34488">
    <property type="entry name" value="SI:CH211-245H14.1-RELATED"/>
    <property type="match status" value="1"/>
</dbReference>
<dbReference type="AlphaFoldDB" id="A0A8T0A860"/>
<evidence type="ECO:0000313" key="4">
    <source>
        <dbReference type="Proteomes" id="UP000606274"/>
    </source>
</evidence>
<feature type="compositionally biased region" description="Polar residues" evidence="1">
    <location>
        <begin position="183"/>
        <end position="193"/>
    </location>
</feature>
<proteinExistence type="predicted"/>
<keyword evidence="2" id="KW-1133">Transmembrane helix</keyword>
<evidence type="ECO:0000256" key="2">
    <source>
        <dbReference type="SAM" id="Phobius"/>
    </source>
</evidence>
<organism evidence="3 4">
    <name type="scientific">Silurus meridionalis</name>
    <name type="common">Southern catfish</name>
    <name type="synonym">Silurus soldatovi meridionalis</name>
    <dbReference type="NCBI Taxonomy" id="175797"/>
    <lineage>
        <taxon>Eukaryota</taxon>
        <taxon>Metazoa</taxon>
        <taxon>Chordata</taxon>
        <taxon>Craniata</taxon>
        <taxon>Vertebrata</taxon>
        <taxon>Euteleostomi</taxon>
        <taxon>Actinopterygii</taxon>
        <taxon>Neopterygii</taxon>
        <taxon>Teleostei</taxon>
        <taxon>Ostariophysi</taxon>
        <taxon>Siluriformes</taxon>
        <taxon>Siluridae</taxon>
        <taxon>Silurus</taxon>
    </lineage>
</organism>
<evidence type="ECO:0000313" key="3">
    <source>
        <dbReference type="EMBL" id="KAF7688120.1"/>
    </source>
</evidence>
<sequence>MSAESDKLKFYINQSGNTLGAQLEFIERLKQRRHLRQVYSEEECDVIFAFVPIASRAGTDIETALQKITQTSKPILLVVFHHTFDPNFIAPDSKWFVKREDVFVVDILFYEDEGLLRCPRNDMALKSATDFLMSVRAPPDILLIPVNPRPQRRIRICVAVFVLAVLLTVCIYFLVISREGQNGTPTTSTIPLSTQQTNTTATTQQPNITAATQG</sequence>
<gene>
    <name evidence="3" type="ORF">HF521_014126</name>
</gene>
<dbReference type="Proteomes" id="UP000606274">
    <property type="component" value="Unassembled WGS sequence"/>
</dbReference>
<feature type="compositionally biased region" description="Low complexity" evidence="1">
    <location>
        <begin position="194"/>
        <end position="214"/>
    </location>
</feature>
<reference evidence="3" key="1">
    <citation type="submission" date="2020-08" db="EMBL/GenBank/DDBJ databases">
        <title>Chromosome-level assembly of Southern catfish (Silurus meridionalis) provides insights into visual adaptation to the nocturnal and benthic lifestyles.</title>
        <authorList>
            <person name="Zhang Y."/>
            <person name="Wang D."/>
            <person name="Peng Z."/>
        </authorList>
    </citation>
    <scope>NUCLEOTIDE SEQUENCE</scope>
    <source>
        <strain evidence="3">SWU-2019-XX</strain>
        <tissue evidence="3">Muscle</tissue>
    </source>
</reference>
<protein>
    <submittedName>
        <fullName evidence="3">Uncharacterized protein</fullName>
    </submittedName>
</protein>
<dbReference type="EMBL" id="JABFDY010000026">
    <property type="protein sequence ID" value="KAF7688120.1"/>
    <property type="molecule type" value="Genomic_DNA"/>
</dbReference>
<comment type="caution">
    <text evidence="3">The sequence shown here is derived from an EMBL/GenBank/DDBJ whole genome shotgun (WGS) entry which is preliminary data.</text>
</comment>
<feature type="region of interest" description="Disordered" evidence="1">
    <location>
        <begin position="183"/>
        <end position="214"/>
    </location>
</feature>
<dbReference type="PANTHER" id="PTHR34488:SF1">
    <property type="entry name" value="SI:CH211-245H14.1-RELATED"/>
    <property type="match status" value="1"/>
</dbReference>
<keyword evidence="2" id="KW-0812">Transmembrane</keyword>
<keyword evidence="4" id="KW-1185">Reference proteome</keyword>
<accession>A0A8T0A860</accession>
<name>A0A8T0A860_SILME</name>
<feature type="transmembrane region" description="Helical" evidence="2">
    <location>
        <begin position="156"/>
        <end position="175"/>
    </location>
</feature>